<dbReference type="OrthoDB" id="121380at2759"/>
<proteinExistence type="predicted"/>
<sequence>MTGAVSNDMLTAIEDVVSAETSCILAPYVNDGPFYIVGEYLRSNVKEPHFCDGIDVFPEV</sequence>
<evidence type="ECO:0000313" key="2">
    <source>
        <dbReference type="Proteomes" id="UP000193689"/>
    </source>
</evidence>
<dbReference type="STRING" id="1141098.A0A1Y2DNH6"/>
<dbReference type="AlphaFoldDB" id="A0A1Y2DNH6"/>
<dbReference type="InParanoid" id="A0A1Y2DNH6"/>
<accession>A0A1Y2DNH6</accession>
<dbReference type="EMBL" id="MCFJ01000011">
    <property type="protein sequence ID" value="ORY60686.1"/>
    <property type="molecule type" value="Genomic_DNA"/>
</dbReference>
<gene>
    <name evidence="1" type="ORF">BCR38DRAFT_442154</name>
</gene>
<comment type="caution">
    <text evidence="1">The sequence shown here is derived from an EMBL/GenBank/DDBJ whole genome shotgun (WGS) entry which is preliminary data.</text>
</comment>
<organism evidence="1 2">
    <name type="scientific">Pseudomassariella vexata</name>
    <dbReference type="NCBI Taxonomy" id="1141098"/>
    <lineage>
        <taxon>Eukaryota</taxon>
        <taxon>Fungi</taxon>
        <taxon>Dikarya</taxon>
        <taxon>Ascomycota</taxon>
        <taxon>Pezizomycotina</taxon>
        <taxon>Sordariomycetes</taxon>
        <taxon>Xylariomycetidae</taxon>
        <taxon>Amphisphaeriales</taxon>
        <taxon>Pseudomassariaceae</taxon>
        <taxon>Pseudomassariella</taxon>
    </lineage>
</organism>
<evidence type="ECO:0000313" key="1">
    <source>
        <dbReference type="EMBL" id="ORY60686.1"/>
    </source>
</evidence>
<name>A0A1Y2DNH6_9PEZI</name>
<dbReference type="RefSeq" id="XP_040712913.1">
    <property type="nucleotide sequence ID" value="XM_040860796.1"/>
</dbReference>
<dbReference type="GeneID" id="63777008"/>
<reference evidence="1 2" key="1">
    <citation type="submission" date="2016-07" db="EMBL/GenBank/DDBJ databases">
        <title>Pervasive Adenine N6-methylation of Active Genes in Fungi.</title>
        <authorList>
            <consortium name="DOE Joint Genome Institute"/>
            <person name="Mondo S.J."/>
            <person name="Dannebaum R.O."/>
            <person name="Kuo R.C."/>
            <person name="Labutti K."/>
            <person name="Haridas S."/>
            <person name="Kuo A."/>
            <person name="Salamov A."/>
            <person name="Ahrendt S.R."/>
            <person name="Lipzen A."/>
            <person name="Sullivan W."/>
            <person name="Andreopoulos W.B."/>
            <person name="Clum A."/>
            <person name="Lindquist E."/>
            <person name="Daum C."/>
            <person name="Ramamoorthy G.K."/>
            <person name="Gryganskyi A."/>
            <person name="Culley D."/>
            <person name="Magnuson J.K."/>
            <person name="James T.Y."/>
            <person name="O'Malley M.A."/>
            <person name="Stajich J.E."/>
            <person name="Spatafora J.W."/>
            <person name="Visel A."/>
            <person name="Grigoriev I.V."/>
        </authorList>
    </citation>
    <scope>NUCLEOTIDE SEQUENCE [LARGE SCALE GENOMIC DNA]</scope>
    <source>
        <strain evidence="1 2">CBS 129021</strain>
    </source>
</reference>
<keyword evidence="2" id="KW-1185">Reference proteome</keyword>
<dbReference type="Proteomes" id="UP000193689">
    <property type="component" value="Unassembled WGS sequence"/>
</dbReference>
<protein>
    <submittedName>
        <fullName evidence="1">Uncharacterized protein</fullName>
    </submittedName>
</protein>